<dbReference type="PANTHER" id="PTHR43884">
    <property type="entry name" value="ACYL-COA DEHYDROGENASE"/>
    <property type="match status" value="1"/>
</dbReference>
<dbReference type="EMBL" id="JACHIU010000001">
    <property type="protein sequence ID" value="MBB6473339.1"/>
    <property type="molecule type" value="Genomic_DNA"/>
</dbReference>
<dbReference type="InterPro" id="IPR009100">
    <property type="entry name" value="AcylCoA_DH/oxidase_NM_dom_sf"/>
</dbReference>
<evidence type="ECO:0000259" key="7">
    <source>
        <dbReference type="Pfam" id="PF02771"/>
    </source>
</evidence>
<comment type="similarity">
    <text evidence="2">Belongs to the acyl-CoA dehydrogenase family.</text>
</comment>
<dbReference type="AlphaFoldDB" id="A0A7X0IDN2"/>
<organism evidence="8 9">
    <name type="scientific">Sphaerisporangium rubeum</name>
    <dbReference type="NCBI Taxonomy" id="321317"/>
    <lineage>
        <taxon>Bacteria</taxon>
        <taxon>Bacillati</taxon>
        <taxon>Actinomycetota</taxon>
        <taxon>Actinomycetes</taxon>
        <taxon>Streptosporangiales</taxon>
        <taxon>Streptosporangiaceae</taxon>
        <taxon>Sphaerisporangium</taxon>
    </lineage>
</organism>
<keyword evidence="3" id="KW-0285">Flavoprotein</keyword>
<evidence type="ECO:0000256" key="5">
    <source>
        <dbReference type="ARBA" id="ARBA00023002"/>
    </source>
</evidence>
<dbReference type="PANTHER" id="PTHR43884:SF20">
    <property type="entry name" value="ACYL-COA DEHYDROGENASE FADE28"/>
    <property type="match status" value="1"/>
</dbReference>
<dbReference type="Gene3D" id="1.10.540.10">
    <property type="entry name" value="Acyl-CoA dehydrogenase/oxidase, N-terminal domain"/>
    <property type="match status" value="1"/>
</dbReference>
<evidence type="ECO:0000256" key="4">
    <source>
        <dbReference type="ARBA" id="ARBA00022827"/>
    </source>
</evidence>
<gene>
    <name evidence="8" type="ORF">BJ992_002770</name>
</gene>
<evidence type="ECO:0000259" key="6">
    <source>
        <dbReference type="Pfam" id="PF00441"/>
    </source>
</evidence>
<evidence type="ECO:0000256" key="1">
    <source>
        <dbReference type="ARBA" id="ARBA00001974"/>
    </source>
</evidence>
<evidence type="ECO:0000313" key="9">
    <source>
        <dbReference type="Proteomes" id="UP000555564"/>
    </source>
</evidence>
<keyword evidence="5" id="KW-0560">Oxidoreductase</keyword>
<feature type="domain" description="Acyl-CoA dehydrogenase/oxidase C-terminal" evidence="6">
    <location>
        <begin position="206"/>
        <end position="333"/>
    </location>
</feature>
<dbReference type="InterPro" id="IPR009075">
    <property type="entry name" value="AcylCo_DH/oxidase_C"/>
</dbReference>
<keyword evidence="4" id="KW-0274">FAD</keyword>
<dbReference type="GO" id="GO:0050660">
    <property type="term" value="F:flavin adenine dinucleotide binding"/>
    <property type="evidence" value="ECO:0007669"/>
    <property type="project" value="InterPro"/>
</dbReference>
<comment type="caution">
    <text evidence="8">The sequence shown here is derived from an EMBL/GenBank/DDBJ whole genome shotgun (WGS) entry which is preliminary data.</text>
</comment>
<name>A0A7X0IDN2_9ACTN</name>
<dbReference type="Proteomes" id="UP000555564">
    <property type="component" value="Unassembled WGS sequence"/>
</dbReference>
<dbReference type="InterPro" id="IPR037069">
    <property type="entry name" value="AcylCoA_DH/ox_N_sf"/>
</dbReference>
<keyword evidence="9" id="KW-1185">Reference proteome</keyword>
<comment type="cofactor">
    <cofactor evidence="1">
        <name>FAD</name>
        <dbReference type="ChEBI" id="CHEBI:57692"/>
    </cofactor>
</comment>
<protein>
    <submittedName>
        <fullName evidence="8">Alkylation response protein AidB-like acyl-CoA dehydrogenase</fullName>
    </submittedName>
</protein>
<evidence type="ECO:0000313" key="8">
    <source>
        <dbReference type="EMBL" id="MBB6473339.1"/>
    </source>
</evidence>
<evidence type="ECO:0000256" key="3">
    <source>
        <dbReference type="ARBA" id="ARBA00022630"/>
    </source>
</evidence>
<dbReference type="SUPFAM" id="SSF47203">
    <property type="entry name" value="Acyl-CoA dehydrogenase C-terminal domain-like"/>
    <property type="match status" value="1"/>
</dbReference>
<dbReference type="RefSeq" id="WP_221474804.1">
    <property type="nucleotide sequence ID" value="NZ_BAAALO010000013.1"/>
</dbReference>
<dbReference type="Gene3D" id="1.20.140.10">
    <property type="entry name" value="Butyryl-CoA Dehydrogenase, subunit A, domain 3"/>
    <property type="match status" value="1"/>
</dbReference>
<dbReference type="Pfam" id="PF00441">
    <property type="entry name" value="Acyl-CoA_dh_1"/>
    <property type="match status" value="1"/>
</dbReference>
<reference evidence="8 9" key="1">
    <citation type="submission" date="2020-08" db="EMBL/GenBank/DDBJ databases">
        <title>Sequencing the genomes of 1000 actinobacteria strains.</title>
        <authorList>
            <person name="Klenk H.-P."/>
        </authorList>
    </citation>
    <scope>NUCLEOTIDE SEQUENCE [LARGE SCALE GENOMIC DNA]</scope>
    <source>
        <strain evidence="8 9">DSM 44936</strain>
    </source>
</reference>
<accession>A0A7X0IDN2</accession>
<dbReference type="InterPro" id="IPR013786">
    <property type="entry name" value="AcylCoA_DH/ox_N"/>
</dbReference>
<evidence type="ECO:0000256" key="2">
    <source>
        <dbReference type="ARBA" id="ARBA00009347"/>
    </source>
</evidence>
<feature type="domain" description="Acyl-CoA dehydrogenase/oxidase N-terminal" evidence="7">
    <location>
        <begin position="17"/>
        <end position="113"/>
    </location>
</feature>
<dbReference type="GO" id="GO:0003995">
    <property type="term" value="F:acyl-CoA dehydrogenase activity"/>
    <property type="evidence" value="ECO:0007669"/>
    <property type="project" value="TreeGrafter"/>
</dbReference>
<sequence>MTDATGFELRRNDYSLSEDQESVRDAFAEFFTAECPATRVRAAEPLGYDERLWQDLVKMGAVSMGLPEAAGGDGATMVDLALVAEEYGRVLAPVPFVEAVTAARALARCETEQAARSITDTMAGQAPATLALHPVTAGTRQLLPAGAIAAAVVALDGDDLVLYTREDPAAHVPNQGGAPLAWWRPSGAAREVLATGPAAREIFDAALAEWKVLTAAALVGLADEAKRLGAEFTKTRSTMGVPIGSLQGVSHPLATVEIEVSGARNLTRKAAWFREHEPAARPELVPMAYANAARCATLATRVGLHVQGGLGFTLESDVTLYFRRAKGWSVLPGDPSDELLAIGDVLAASA</sequence>
<dbReference type="SUPFAM" id="SSF56645">
    <property type="entry name" value="Acyl-CoA dehydrogenase NM domain-like"/>
    <property type="match status" value="1"/>
</dbReference>
<proteinExistence type="inferred from homology"/>
<dbReference type="Pfam" id="PF02771">
    <property type="entry name" value="Acyl-CoA_dh_N"/>
    <property type="match status" value="1"/>
</dbReference>
<dbReference type="InterPro" id="IPR036250">
    <property type="entry name" value="AcylCo_DH-like_C"/>
</dbReference>